<dbReference type="GO" id="GO:0016020">
    <property type="term" value="C:membrane"/>
    <property type="evidence" value="ECO:0007669"/>
    <property type="project" value="InterPro"/>
</dbReference>
<gene>
    <name evidence="2" type="ORF">JTJ23_01120</name>
</gene>
<dbReference type="PANTHER" id="PTHR42925:SF2">
    <property type="entry name" value="NA+ DRIVEN MULTIDRUG EFFLUX PUMP"/>
    <property type="match status" value="1"/>
</dbReference>
<dbReference type="PANTHER" id="PTHR42925">
    <property type="entry name" value="MULTIDRUG AND TOXIN EFFLUX PROTEIN MATE FAMILY"/>
    <property type="match status" value="1"/>
</dbReference>
<dbReference type="InterPro" id="IPR002528">
    <property type="entry name" value="MATE_fam"/>
</dbReference>
<accession>A0A938Z7S1</accession>
<protein>
    <recommendedName>
        <fullName evidence="4">Multidrug efflux protein</fullName>
    </recommendedName>
</protein>
<proteinExistence type="predicted"/>
<keyword evidence="1" id="KW-0472">Membrane</keyword>
<evidence type="ECO:0000256" key="1">
    <source>
        <dbReference type="SAM" id="Phobius"/>
    </source>
</evidence>
<evidence type="ECO:0008006" key="4">
    <source>
        <dbReference type="Google" id="ProtNLM"/>
    </source>
</evidence>
<reference evidence="2" key="1">
    <citation type="submission" date="2021-02" db="EMBL/GenBank/DDBJ databases">
        <title>Metagenome-assembled genomes from human diarrheal sample B26.</title>
        <authorList>
            <person name="Ateba T.P."/>
            <person name="Alayande K.A."/>
            <person name="Mwanza M."/>
        </authorList>
    </citation>
    <scope>NUCLEOTIDE SEQUENCE</scope>
    <source>
        <strain evidence="2">06WH</strain>
    </source>
</reference>
<dbReference type="GO" id="GO:0042910">
    <property type="term" value="F:xenobiotic transmembrane transporter activity"/>
    <property type="evidence" value="ECO:0007669"/>
    <property type="project" value="InterPro"/>
</dbReference>
<keyword evidence="1" id="KW-0812">Transmembrane</keyword>
<sequence length="114" mass="13089">MKNQREIKKKDPEFYRKLLALLIPMVVQNLMNALVSASDALMVGTLDQNSLSAVSLATQISFVLNLFYAAITIGTTVMVVYFLLNLDEMIKLPAVYRHYKKYQWVNNITREDTE</sequence>
<dbReference type="EMBL" id="JAFHBD010000004">
    <property type="protein sequence ID" value="MBN2952208.1"/>
    <property type="molecule type" value="Genomic_DNA"/>
</dbReference>
<name>A0A938Z7S1_9FIRM</name>
<keyword evidence="1" id="KW-1133">Transmembrane helix</keyword>
<evidence type="ECO:0000313" key="2">
    <source>
        <dbReference type="EMBL" id="MBN2952208.1"/>
    </source>
</evidence>
<dbReference type="AlphaFoldDB" id="A0A938Z7S1"/>
<comment type="caution">
    <text evidence="2">The sequence shown here is derived from an EMBL/GenBank/DDBJ whole genome shotgun (WGS) entry which is preliminary data.</text>
</comment>
<dbReference type="Proteomes" id="UP000737612">
    <property type="component" value="Unassembled WGS sequence"/>
</dbReference>
<dbReference type="RefSeq" id="WP_117509327.1">
    <property type="nucleotide sequence ID" value="NZ_JAAINQ010000006.1"/>
</dbReference>
<dbReference type="InterPro" id="IPR047135">
    <property type="entry name" value="YsiQ"/>
</dbReference>
<feature type="transmembrane region" description="Helical" evidence="1">
    <location>
        <begin position="61"/>
        <end position="84"/>
    </location>
</feature>
<dbReference type="GO" id="GO:0015297">
    <property type="term" value="F:antiporter activity"/>
    <property type="evidence" value="ECO:0007669"/>
    <property type="project" value="InterPro"/>
</dbReference>
<organism evidence="2 3">
    <name type="scientific">Fusicatenibacter saccharivorans</name>
    <dbReference type="NCBI Taxonomy" id="1150298"/>
    <lineage>
        <taxon>Bacteria</taxon>
        <taxon>Bacillati</taxon>
        <taxon>Bacillota</taxon>
        <taxon>Clostridia</taxon>
        <taxon>Lachnospirales</taxon>
        <taxon>Lachnospiraceae</taxon>
        <taxon>Fusicatenibacter</taxon>
    </lineage>
</organism>
<evidence type="ECO:0000313" key="3">
    <source>
        <dbReference type="Proteomes" id="UP000737612"/>
    </source>
</evidence>
<dbReference type="Pfam" id="PF01554">
    <property type="entry name" value="MatE"/>
    <property type="match status" value="1"/>
</dbReference>